<gene>
    <name evidence="2" type="ORF">H310_02494</name>
</gene>
<name>A0A024UQM1_9STRA</name>
<sequence length="108" mass="11548">MISVRSTRSSKFRPGYSSYAHSLYAVMSSRNASDSLPLVTAPLKCVGNEEYTNENPFGPSKCCSENVARFFLAFNGIDSSPSLFSSPSGMSSSVASTSRSLFLDALSP</sequence>
<dbReference type="OrthoDB" id="10438939at2759"/>
<dbReference type="GeneID" id="20079544"/>
<accession>A0A024UQM1</accession>
<evidence type="ECO:0000256" key="1">
    <source>
        <dbReference type="SAM" id="MobiDB-lite"/>
    </source>
</evidence>
<proteinExistence type="predicted"/>
<feature type="region of interest" description="Disordered" evidence="1">
    <location>
        <begin position="83"/>
        <end position="108"/>
    </location>
</feature>
<dbReference type="AlphaFoldDB" id="A0A024UQM1"/>
<protein>
    <submittedName>
        <fullName evidence="2">Uncharacterized protein</fullName>
    </submittedName>
</protein>
<dbReference type="EMBL" id="KI913954">
    <property type="protein sequence ID" value="ETW08157.1"/>
    <property type="molecule type" value="Genomic_DNA"/>
</dbReference>
<evidence type="ECO:0000313" key="2">
    <source>
        <dbReference type="EMBL" id="ETW08157.1"/>
    </source>
</evidence>
<feature type="compositionally biased region" description="Low complexity" evidence="1">
    <location>
        <begin position="83"/>
        <end position="100"/>
    </location>
</feature>
<organism evidence="2">
    <name type="scientific">Aphanomyces invadans</name>
    <dbReference type="NCBI Taxonomy" id="157072"/>
    <lineage>
        <taxon>Eukaryota</taxon>
        <taxon>Sar</taxon>
        <taxon>Stramenopiles</taxon>
        <taxon>Oomycota</taxon>
        <taxon>Saprolegniomycetes</taxon>
        <taxon>Saprolegniales</taxon>
        <taxon>Verrucalvaceae</taxon>
        <taxon>Aphanomyces</taxon>
    </lineage>
</organism>
<dbReference type="VEuPathDB" id="FungiDB:H310_02494"/>
<reference evidence="2" key="1">
    <citation type="submission" date="2013-12" db="EMBL/GenBank/DDBJ databases">
        <title>The Genome Sequence of Aphanomyces invadans NJM9701.</title>
        <authorList>
            <consortium name="The Broad Institute Genomics Platform"/>
            <person name="Russ C."/>
            <person name="Tyler B."/>
            <person name="van West P."/>
            <person name="Dieguez-Uribeondo J."/>
            <person name="Young S.K."/>
            <person name="Zeng Q."/>
            <person name="Gargeya S."/>
            <person name="Fitzgerald M."/>
            <person name="Abouelleil A."/>
            <person name="Alvarado L."/>
            <person name="Chapman S.B."/>
            <person name="Gainer-Dewar J."/>
            <person name="Goldberg J."/>
            <person name="Griggs A."/>
            <person name="Gujja S."/>
            <person name="Hansen M."/>
            <person name="Howarth C."/>
            <person name="Imamovic A."/>
            <person name="Ireland A."/>
            <person name="Larimer J."/>
            <person name="McCowan C."/>
            <person name="Murphy C."/>
            <person name="Pearson M."/>
            <person name="Poon T.W."/>
            <person name="Priest M."/>
            <person name="Roberts A."/>
            <person name="Saif S."/>
            <person name="Shea T."/>
            <person name="Sykes S."/>
            <person name="Wortman J."/>
            <person name="Nusbaum C."/>
            <person name="Birren B."/>
        </authorList>
    </citation>
    <scope>NUCLEOTIDE SEQUENCE [LARGE SCALE GENOMIC DNA]</scope>
    <source>
        <strain evidence="2">NJM9701</strain>
    </source>
</reference>
<dbReference type="RefSeq" id="XP_008864250.1">
    <property type="nucleotide sequence ID" value="XM_008866028.1"/>
</dbReference>